<keyword evidence="9" id="KW-0833">Ubl conjugation pathway</keyword>
<dbReference type="PROSITE" id="PS00678">
    <property type="entry name" value="WD_REPEATS_1"/>
    <property type="match status" value="1"/>
</dbReference>
<dbReference type="SMART" id="SM00320">
    <property type="entry name" value="WD40"/>
    <property type="match status" value="5"/>
</dbReference>
<dbReference type="PROSITE" id="PS50082">
    <property type="entry name" value="WD_REPEATS_2"/>
    <property type="match status" value="4"/>
</dbReference>
<dbReference type="OrthoDB" id="361494at2759"/>
<evidence type="ECO:0000256" key="12">
    <source>
        <dbReference type="ARBA" id="ARBA00054544"/>
    </source>
</evidence>
<evidence type="ECO:0000313" key="16">
    <source>
        <dbReference type="Proteomes" id="UP000694844"/>
    </source>
</evidence>
<keyword evidence="6 15" id="KW-0853">WD repeat</keyword>
<name>A0A8B8CP43_CRAVI</name>
<keyword evidence="5" id="KW-0597">Phosphoprotein</keyword>
<keyword evidence="10" id="KW-0234">DNA repair</keyword>
<dbReference type="GO" id="GO:0043161">
    <property type="term" value="P:proteasome-mediated ubiquitin-dependent protein catabolic process"/>
    <property type="evidence" value="ECO:0007669"/>
    <property type="project" value="TreeGrafter"/>
</dbReference>
<comment type="subunit">
    <text evidence="13">Part of the CSA complex (also named DCX(ERCC8) complex), a DCX E3 ubiquitin-protein ligase complex containing ERCC8, RBX1, DDB1 and CUL4A; the CSA complex interacts with RNA polymerase II; upon UV irradiation it interacts with the COP9 signalosome and preferentially with the hyperphosphorylated form of RNA polymerase II. Interacts with ERCC6/CSB (via CIM motif); promoting recruitment to lesion-stalled RNA polymerase II (Pol II). Interacts with KIAA1530/UVSSA. Interacts with a subunit of RNA polymerase II TFIIH.</text>
</comment>
<dbReference type="SUPFAM" id="SSF50978">
    <property type="entry name" value="WD40 repeat-like"/>
    <property type="match status" value="1"/>
</dbReference>
<evidence type="ECO:0000256" key="1">
    <source>
        <dbReference type="ARBA" id="ARBA00004109"/>
    </source>
</evidence>
<organism evidence="16 17">
    <name type="scientific">Crassostrea virginica</name>
    <name type="common">Eastern oyster</name>
    <dbReference type="NCBI Taxonomy" id="6565"/>
    <lineage>
        <taxon>Eukaryota</taxon>
        <taxon>Metazoa</taxon>
        <taxon>Spiralia</taxon>
        <taxon>Lophotrochozoa</taxon>
        <taxon>Mollusca</taxon>
        <taxon>Bivalvia</taxon>
        <taxon>Autobranchia</taxon>
        <taxon>Pteriomorphia</taxon>
        <taxon>Ostreida</taxon>
        <taxon>Ostreoidea</taxon>
        <taxon>Ostreidae</taxon>
        <taxon>Crassostrea</taxon>
    </lineage>
</organism>
<keyword evidence="7" id="KW-0677">Repeat</keyword>
<dbReference type="InterPro" id="IPR020472">
    <property type="entry name" value="WD40_PAC1"/>
</dbReference>
<sequence>MLKLLTSRENGIDSPITLRRIESTKRAYSLVLSKHRDVESVFYGGINSLDIDPVESRYLLSGTVSGTLHIHDLSNHSGEVKHTTKAICNVSRSNPYKHKHSVETVQWYPLDSGMFLSSGTDKLLKIWDTNSMKPADEYEFKGIVYSHHMSPVATSHCLVAVGCHSSTLKLVDLKSGSATHMLKGHKMSILSVKWSSKNEYLLASGSEDNRVLLWDIRSSKGSLMSLDQFNGQEVPTFLSACSAHSGYVNGMSFTTDGLYLITSGTDNRIRLWHIETGKNTLVNYGKLQNETRKALQFAVSCRCKSDLIYIPDENCNIQVYEMFTGRKIDTLRGHLQQANCCVFHPDYQELYSGGNDRNVLIWEPESDGSYDTYLKEQSSKKLNQNRNFVSRIAATADSWSSDEET</sequence>
<evidence type="ECO:0000256" key="5">
    <source>
        <dbReference type="ARBA" id="ARBA00022553"/>
    </source>
</evidence>
<dbReference type="InterPro" id="IPR042238">
    <property type="entry name" value="Rad28/ERCC8/Ckn1/ATCSA-1"/>
</dbReference>
<dbReference type="PROSITE" id="PS50294">
    <property type="entry name" value="WD_REPEATS_REGION"/>
    <property type="match status" value="3"/>
</dbReference>
<evidence type="ECO:0000256" key="8">
    <source>
        <dbReference type="ARBA" id="ARBA00022763"/>
    </source>
</evidence>
<evidence type="ECO:0000256" key="3">
    <source>
        <dbReference type="ARBA" id="ARBA00004906"/>
    </source>
</evidence>
<dbReference type="Pfam" id="PF00400">
    <property type="entry name" value="WD40"/>
    <property type="match status" value="4"/>
</dbReference>
<feature type="repeat" description="WD" evidence="15">
    <location>
        <begin position="182"/>
        <end position="224"/>
    </location>
</feature>
<dbReference type="InterPro" id="IPR019775">
    <property type="entry name" value="WD40_repeat_CS"/>
</dbReference>
<dbReference type="Proteomes" id="UP000694844">
    <property type="component" value="Chromosome 2"/>
</dbReference>
<dbReference type="Gene3D" id="2.130.10.10">
    <property type="entry name" value="YVTN repeat-like/Quinoprotein amine dehydrogenase"/>
    <property type="match status" value="1"/>
</dbReference>
<feature type="repeat" description="WD" evidence="15">
    <location>
        <begin position="241"/>
        <end position="282"/>
    </location>
</feature>
<comment type="function">
    <text evidence="12">Substrate-recognition component of the CSA complex, a DCX (DDB1-CUL4-X-box) E3 ubiquitin-protein ligase complex, involved in transcription-coupled nucleotide excision repair (TC-NER), a process during which RNA polymerase II-blocking lesions are rapidly removed from the transcribed strand of active genes. Following recruitment to lesion-stalled RNA polymerase II (Pol II), the CSA complex mediates ubiquitination of Pol II subunit POLR2A/RPB1 at 'Lys-1268', a critical TC-NER checkpoint, governing RNA Pol II stability and initiating DNA damage excision by TFIIH recruitment. The CSA complex also promotes the ubiquitination and subsequent proteasomal degradation of ERCC6/CSB in a UV-dependent manner; ERCC6 degradation is essential for the recovery of RNA synthesis after transcription-coupled repair. Also plays a role in DNA double-strand breaks (DSSBs) repair by non-homologous end joining (NHEJ).</text>
</comment>
<evidence type="ECO:0000256" key="2">
    <source>
        <dbReference type="ARBA" id="ARBA00004286"/>
    </source>
</evidence>
<dbReference type="InterPro" id="IPR015943">
    <property type="entry name" value="WD40/YVTN_repeat-like_dom_sf"/>
</dbReference>
<dbReference type="InterPro" id="IPR001680">
    <property type="entry name" value="WD40_rpt"/>
</dbReference>
<dbReference type="GO" id="GO:0031464">
    <property type="term" value="C:Cul4A-RING E3 ubiquitin ligase complex"/>
    <property type="evidence" value="ECO:0007669"/>
    <property type="project" value="TreeGrafter"/>
</dbReference>
<dbReference type="GO" id="GO:0009416">
    <property type="term" value="P:response to light stimulus"/>
    <property type="evidence" value="ECO:0007669"/>
    <property type="project" value="UniProtKB-ARBA"/>
</dbReference>
<comment type="pathway">
    <text evidence="3">Protein modification; protein ubiquitination.</text>
</comment>
<evidence type="ECO:0000256" key="4">
    <source>
        <dbReference type="ARBA" id="ARBA00022454"/>
    </source>
</evidence>
<comment type="subcellular location">
    <subcellularLocation>
        <location evidence="2">Chromosome</location>
    </subcellularLocation>
    <subcellularLocation>
        <location evidence="1">Nucleus matrix</location>
    </subcellularLocation>
</comment>
<feature type="repeat" description="WD" evidence="15">
    <location>
        <begin position="331"/>
        <end position="372"/>
    </location>
</feature>
<dbReference type="KEGG" id="cvn:111120860"/>
<dbReference type="FunFam" id="2.130.10.10:FF:000130">
    <property type="entry name" value="DNA excision repair protein ERCC-8"/>
    <property type="match status" value="1"/>
</dbReference>
<evidence type="ECO:0000256" key="15">
    <source>
        <dbReference type="PROSITE-ProRule" id="PRU00221"/>
    </source>
</evidence>
<evidence type="ECO:0000256" key="9">
    <source>
        <dbReference type="ARBA" id="ARBA00022786"/>
    </source>
</evidence>
<dbReference type="AlphaFoldDB" id="A0A8B8CP43"/>
<dbReference type="GO" id="GO:0000109">
    <property type="term" value="C:nucleotide-excision repair complex"/>
    <property type="evidence" value="ECO:0007669"/>
    <property type="project" value="TreeGrafter"/>
</dbReference>
<evidence type="ECO:0000256" key="11">
    <source>
        <dbReference type="ARBA" id="ARBA00023242"/>
    </source>
</evidence>
<dbReference type="RefSeq" id="XP_022317572.1">
    <property type="nucleotide sequence ID" value="XM_022461864.1"/>
</dbReference>
<accession>A0A8B8CP43</accession>
<keyword evidence="11" id="KW-0539">Nucleus</keyword>
<dbReference type="GO" id="GO:0000209">
    <property type="term" value="P:protein polyubiquitination"/>
    <property type="evidence" value="ECO:0007669"/>
    <property type="project" value="TreeGrafter"/>
</dbReference>
<dbReference type="GeneID" id="111120860"/>
<dbReference type="InterPro" id="IPR036322">
    <property type="entry name" value="WD40_repeat_dom_sf"/>
</dbReference>
<dbReference type="GO" id="GO:0005694">
    <property type="term" value="C:chromosome"/>
    <property type="evidence" value="ECO:0007669"/>
    <property type="project" value="UniProtKB-SubCell"/>
</dbReference>
<protein>
    <recommendedName>
        <fullName evidence="14">DNA excision repair protein ERCC-8</fullName>
    </recommendedName>
</protein>
<dbReference type="GO" id="GO:0006283">
    <property type="term" value="P:transcription-coupled nucleotide-excision repair"/>
    <property type="evidence" value="ECO:0007669"/>
    <property type="project" value="InterPro"/>
</dbReference>
<reference evidence="17" key="1">
    <citation type="submission" date="2025-08" db="UniProtKB">
        <authorList>
            <consortium name="RefSeq"/>
        </authorList>
    </citation>
    <scope>IDENTIFICATION</scope>
    <source>
        <tissue evidence="17">Whole sample</tissue>
    </source>
</reference>
<evidence type="ECO:0000256" key="6">
    <source>
        <dbReference type="ARBA" id="ARBA00022574"/>
    </source>
</evidence>
<dbReference type="PANTHER" id="PTHR46202:SF1">
    <property type="entry name" value="DNA EXCISION REPAIR PROTEIN ERCC-8"/>
    <property type="match status" value="1"/>
</dbReference>
<feature type="repeat" description="WD" evidence="15">
    <location>
        <begin position="95"/>
        <end position="137"/>
    </location>
</feature>
<dbReference type="PANTHER" id="PTHR46202">
    <property type="entry name" value="DNA EXCISION REPAIR PROTEIN ERCC-8"/>
    <property type="match status" value="1"/>
</dbReference>
<evidence type="ECO:0000256" key="10">
    <source>
        <dbReference type="ARBA" id="ARBA00023204"/>
    </source>
</evidence>
<evidence type="ECO:0000256" key="7">
    <source>
        <dbReference type="ARBA" id="ARBA00022737"/>
    </source>
</evidence>
<evidence type="ECO:0000256" key="13">
    <source>
        <dbReference type="ARBA" id="ARBA00062934"/>
    </source>
</evidence>
<evidence type="ECO:0000256" key="14">
    <source>
        <dbReference type="ARBA" id="ARBA00071995"/>
    </source>
</evidence>
<keyword evidence="4" id="KW-0158">Chromosome</keyword>
<keyword evidence="8" id="KW-0227">DNA damage</keyword>
<evidence type="ECO:0000313" key="17">
    <source>
        <dbReference type="RefSeq" id="XP_022317572.1"/>
    </source>
</evidence>
<dbReference type="PRINTS" id="PR00320">
    <property type="entry name" value="GPROTEINBRPT"/>
</dbReference>
<keyword evidence="16" id="KW-1185">Reference proteome</keyword>
<proteinExistence type="predicted"/>
<dbReference type="GO" id="GO:0016363">
    <property type="term" value="C:nuclear matrix"/>
    <property type="evidence" value="ECO:0007669"/>
    <property type="project" value="UniProtKB-SubCell"/>
</dbReference>
<gene>
    <name evidence="17" type="primary">LOC111120860</name>
</gene>